<reference evidence="2 3" key="1">
    <citation type="submission" date="2020-08" db="EMBL/GenBank/DDBJ databases">
        <title>Genomic Encyclopedia of Type Strains, Phase IV (KMG-IV): sequencing the most valuable type-strain genomes for metagenomic binning, comparative biology and taxonomic classification.</title>
        <authorList>
            <person name="Goeker M."/>
        </authorList>
    </citation>
    <scope>NUCLEOTIDE SEQUENCE [LARGE SCALE GENOMIC DNA]</scope>
    <source>
        <strain evidence="2 3">DSM 29007</strain>
    </source>
</reference>
<feature type="region of interest" description="Disordered" evidence="1">
    <location>
        <begin position="14"/>
        <end position="75"/>
    </location>
</feature>
<accession>A0A841H1L3</accession>
<dbReference type="Proteomes" id="UP000582837">
    <property type="component" value="Unassembled WGS sequence"/>
</dbReference>
<proteinExistence type="predicted"/>
<comment type="caution">
    <text evidence="2">The sequence shown here is derived from an EMBL/GenBank/DDBJ whole genome shotgun (WGS) entry which is preliminary data.</text>
</comment>
<sequence length="75" mass="8638">MRFSITSLLQHLRRFREPPAAGPESTPIQRREVDQAAEDRRNVTEQERVAAAQAAREVMEQIRRERPGGDETKPL</sequence>
<protein>
    <submittedName>
        <fullName evidence="2">Uncharacterized protein</fullName>
    </submittedName>
</protein>
<dbReference type="AlphaFoldDB" id="A0A841H1L3"/>
<gene>
    <name evidence="2" type="ORF">HNQ61_003567</name>
</gene>
<evidence type="ECO:0000256" key="1">
    <source>
        <dbReference type="SAM" id="MobiDB-lite"/>
    </source>
</evidence>
<feature type="compositionally biased region" description="Basic and acidic residues" evidence="1">
    <location>
        <begin position="29"/>
        <end position="48"/>
    </location>
</feature>
<dbReference type="EMBL" id="JACHIA010000011">
    <property type="protein sequence ID" value="MBB6071907.1"/>
    <property type="molecule type" value="Genomic_DNA"/>
</dbReference>
<evidence type="ECO:0000313" key="3">
    <source>
        <dbReference type="Proteomes" id="UP000582837"/>
    </source>
</evidence>
<evidence type="ECO:0000313" key="2">
    <source>
        <dbReference type="EMBL" id="MBB6071907.1"/>
    </source>
</evidence>
<keyword evidence="3" id="KW-1185">Reference proteome</keyword>
<name>A0A841H1L3_9BACT</name>
<feature type="compositionally biased region" description="Basic and acidic residues" evidence="1">
    <location>
        <begin position="57"/>
        <end position="75"/>
    </location>
</feature>
<organism evidence="2 3">
    <name type="scientific">Longimicrobium terrae</name>
    <dbReference type="NCBI Taxonomy" id="1639882"/>
    <lineage>
        <taxon>Bacteria</taxon>
        <taxon>Pseudomonadati</taxon>
        <taxon>Gemmatimonadota</taxon>
        <taxon>Longimicrobiia</taxon>
        <taxon>Longimicrobiales</taxon>
        <taxon>Longimicrobiaceae</taxon>
        <taxon>Longimicrobium</taxon>
    </lineage>
</organism>